<accession>A0A367LEY4</accession>
<feature type="non-terminal residue" evidence="1">
    <location>
        <position position="187"/>
    </location>
</feature>
<evidence type="ECO:0000313" key="2">
    <source>
        <dbReference type="Proteomes" id="UP000253664"/>
    </source>
</evidence>
<name>A0A367LEY4_9HYPO</name>
<dbReference type="Proteomes" id="UP000253664">
    <property type="component" value="Unassembled WGS sequence"/>
</dbReference>
<evidence type="ECO:0000313" key="1">
    <source>
        <dbReference type="EMBL" id="RCI12792.1"/>
    </source>
</evidence>
<comment type="caution">
    <text evidence="1">The sequence shown here is derived from an EMBL/GenBank/DDBJ whole genome shotgun (WGS) entry which is preliminary data.</text>
</comment>
<proteinExistence type="predicted"/>
<organism evidence="1 2">
    <name type="scientific">Ophiocordyceps polyrhachis-furcata BCC 54312</name>
    <dbReference type="NCBI Taxonomy" id="1330021"/>
    <lineage>
        <taxon>Eukaryota</taxon>
        <taxon>Fungi</taxon>
        <taxon>Dikarya</taxon>
        <taxon>Ascomycota</taxon>
        <taxon>Pezizomycotina</taxon>
        <taxon>Sordariomycetes</taxon>
        <taxon>Hypocreomycetidae</taxon>
        <taxon>Hypocreales</taxon>
        <taxon>Ophiocordycipitaceae</taxon>
        <taxon>Ophiocordyceps</taxon>
    </lineage>
</organism>
<dbReference type="AlphaFoldDB" id="A0A367LEY4"/>
<keyword evidence="2" id="KW-1185">Reference proteome</keyword>
<protein>
    <submittedName>
        <fullName evidence="1">Uncharacterized protein</fullName>
    </submittedName>
</protein>
<gene>
    <name evidence="1" type="ORF">L249_0094</name>
</gene>
<reference evidence="1 2" key="1">
    <citation type="journal article" date="2015" name="BMC Genomics">
        <title>Insights from the genome of Ophiocordyceps polyrhachis-furcata to pathogenicity and host specificity in insect fungi.</title>
        <authorList>
            <person name="Wichadakul D."/>
            <person name="Kobmoo N."/>
            <person name="Ingsriswang S."/>
            <person name="Tangphatsornruang S."/>
            <person name="Chantasingh D."/>
            <person name="Luangsa-ard J.J."/>
            <person name="Eurwilaichitr L."/>
        </authorList>
    </citation>
    <scope>NUCLEOTIDE SEQUENCE [LARGE SCALE GENOMIC DNA]</scope>
    <source>
        <strain evidence="1 2">BCC 54312</strain>
    </source>
</reference>
<dbReference type="EMBL" id="LKCN02000007">
    <property type="protein sequence ID" value="RCI12792.1"/>
    <property type="molecule type" value="Genomic_DNA"/>
</dbReference>
<sequence length="187" mass="21003">MSKKVKRDKQRHPSLWPIVNHLLCFMPSAAINYKDDSFSLDKTTVTAFQSRVGTLPTLHPIARQIAEQCKVNRGNRYFMSLSRVAQRRKKIYLFEPHFLVHSYQAPTYLPGAGDSGTVSARIPQCKPGEVDDTSSLPLPLSVNCIRSQREMASFVLQMIKKMKSKLTATMKHNHGQACSSSTPLCVP</sequence>